<accession>A0A132NVU6</accession>
<feature type="compositionally biased region" description="Polar residues" evidence="1">
    <location>
        <begin position="284"/>
        <end position="296"/>
    </location>
</feature>
<organism evidence="2 3">
    <name type="scientific">Giardia duodenalis assemblage B</name>
    <dbReference type="NCBI Taxonomy" id="1394984"/>
    <lineage>
        <taxon>Eukaryota</taxon>
        <taxon>Metamonada</taxon>
        <taxon>Diplomonadida</taxon>
        <taxon>Hexamitidae</taxon>
        <taxon>Giardiinae</taxon>
        <taxon>Giardia</taxon>
    </lineage>
</organism>
<gene>
    <name evidence="2" type="ORF">QR46_1810</name>
</gene>
<evidence type="ECO:0000313" key="3">
    <source>
        <dbReference type="Proteomes" id="UP000070089"/>
    </source>
</evidence>
<evidence type="ECO:0000313" key="2">
    <source>
        <dbReference type="EMBL" id="KWX14184.1"/>
    </source>
</evidence>
<sequence>MTTIKHYTALQKSILRALAEQVYATITPQQSVEQLTENPVVLHKYVSKIRINWVDIAQRLGQPRASIYHWYNETHLRHISGTKMSSEDKALVKAAISSAIDSGDIYEKGFYMRIRNMFADKYSRQEIMMQYNNLLRSKEIRKILHLKHLSFTGMRNRMWNEQKQLGDTSSIATQPYKKSTSFGSASAIHVGLPNQGNMWTSVMPALSLCMNAAHTLCEASQSPYPPMATVRCIPSASPPQRNRSWGFSVSPTPIVLNMPESSWIPIQSTIPQWNARCLSNRTWTQDVADSKNSTSKSEQRAHN</sequence>
<comment type="caution">
    <text evidence="2">The sequence shown here is derived from an EMBL/GenBank/DDBJ whole genome shotgun (WGS) entry which is preliminary data.</text>
</comment>
<dbReference type="AlphaFoldDB" id="A0A132NVU6"/>
<dbReference type="VEuPathDB" id="GiardiaDB:QR46_1810"/>
<dbReference type="OrthoDB" id="10282548at2759"/>
<dbReference type="EMBL" id="JXTI01000041">
    <property type="protein sequence ID" value="KWX14184.1"/>
    <property type="molecule type" value="Genomic_DNA"/>
</dbReference>
<proteinExistence type="predicted"/>
<feature type="region of interest" description="Disordered" evidence="1">
    <location>
        <begin position="284"/>
        <end position="303"/>
    </location>
</feature>
<dbReference type="Proteomes" id="UP000070089">
    <property type="component" value="Unassembled WGS sequence"/>
</dbReference>
<protein>
    <submittedName>
        <fullName evidence="2">Uncharacterized protein</fullName>
    </submittedName>
</protein>
<reference evidence="2 3" key="1">
    <citation type="journal article" date="2015" name="Mol. Biochem. Parasitol.">
        <title>Identification of polymorphic genes for use in assemblage B genotyping assays through comparative genomics of multiple assemblage B Giardia duodenalis isolates.</title>
        <authorList>
            <person name="Wielinga C."/>
            <person name="Thompson R.C."/>
            <person name="Monis P."/>
            <person name="Ryan U."/>
        </authorList>
    </citation>
    <scope>NUCLEOTIDE SEQUENCE [LARGE SCALE GENOMIC DNA]</scope>
    <source>
        <strain evidence="2 3">BAH15c1</strain>
    </source>
</reference>
<evidence type="ECO:0000256" key="1">
    <source>
        <dbReference type="SAM" id="MobiDB-lite"/>
    </source>
</evidence>
<name>A0A132NVU6_GIAIN</name>